<evidence type="ECO:0000313" key="7">
    <source>
        <dbReference type="EMBL" id="NXY25904.1"/>
    </source>
</evidence>
<evidence type="ECO:0000313" key="8">
    <source>
        <dbReference type="Proteomes" id="UP000658642"/>
    </source>
</evidence>
<dbReference type="Pfam" id="PF00084">
    <property type="entry name" value="Sushi"/>
    <property type="match status" value="6"/>
</dbReference>
<dbReference type="AlphaFoldDB" id="A0A852PEL6"/>
<keyword evidence="3" id="KW-0677">Repeat</keyword>
<dbReference type="FunFam" id="2.10.70.10:FF:000014">
    <property type="entry name" value="Membrane cofactor protein"/>
    <property type="match status" value="1"/>
</dbReference>
<dbReference type="PROSITE" id="PS50923">
    <property type="entry name" value="SUSHI"/>
    <property type="match status" value="6"/>
</dbReference>
<evidence type="ECO:0000256" key="1">
    <source>
        <dbReference type="ARBA" id="ARBA00022659"/>
    </source>
</evidence>
<dbReference type="Gene3D" id="2.10.70.10">
    <property type="entry name" value="Complement Module, domain 1"/>
    <property type="match status" value="6"/>
</dbReference>
<dbReference type="OrthoDB" id="6127264at2759"/>
<evidence type="ECO:0000256" key="5">
    <source>
        <dbReference type="PROSITE-ProRule" id="PRU00302"/>
    </source>
</evidence>
<dbReference type="SMART" id="SM00032">
    <property type="entry name" value="CCP"/>
    <property type="match status" value="6"/>
</dbReference>
<feature type="domain" description="Sushi" evidence="6">
    <location>
        <begin position="143"/>
        <end position="206"/>
    </location>
</feature>
<dbReference type="CDD" id="cd00033">
    <property type="entry name" value="CCP"/>
    <property type="match status" value="6"/>
</dbReference>
<feature type="non-terminal residue" evidence="7">
    <location>
        <position position="1"/>
    </location>
</feature>
<organism evidence="7 8">
    <name type="scientific">Atrichornis clamosus</name>
    <dbReference type="NCBI Taxonomy" id="449594"/>
    <lineage>
        <taxon>Eukaryota</taxon>
        <taxon>Metazoa</taxon>
        <taxon>Chordata</taxon>
        <taxon>Craniata</taxon>
        <taxon>Vertebrata</taxon>
        <taxon>Euteleostomi</taxon>
        <taxon>Archelosauria</taxon>
        <taxon>Archosauria</taxon>
        <taxon>Dinosauria</taxon>
        <taxon>Saurischia</taxon>
        <taxon>Theropoda</taxon>
        <taxon>Coelurosauria</taxon>
        <taxon>Aves</taxon>
        <taxon>Neognathae</taxon>
        <taxon>Neoaves</taxon>
        <taxon>Telluraves</taxon>
        <taxon>Australaves</taxon>
        <taxon>Passeriformes</taxon>
        <taxon>Menuridae</taxon>
        <taxon>Atrichornis</taxon>
    </lineage>
</organism>
<feature type="non-terminal residue" evidence="7">
    <location>
        <position position="395"/>
    </location>
</feature>
<sequence length="395" mass="41796">NGDGAAAQTSPAATAFLPAGVCSKPPRFVFAEPVTAPLGSYPVGAVVTYRCRPGYTRNGAEPLDVTCLANSSWSAKPDFCIGKSCGQPDIPNGKFHTTTNLLLGASVSFTCEAGYRLVGPASAQCIFRNGEVYWDAAPSCEIILCPPPPAVENGQVLDGDRDFTFGMAASYSCNKGFSLIGEVTIYCTMGRGSQGVWTGPGPECRVVRCEKPYVQNGKKLSGFSTPHTYGDQVTFECSPGYSMKGSSVVTCEANSTWAPPLPTCAQILCGRPPQFPFATLTTAVGDSSAFGTKLTYRCNPGYMEASGKSSVITCQSDETWSAADPDFCVRQQCSPPNIEHGKVVGNEKNFPYGTVVTFTCNPNYEVKTSSATCVASGKGVDWDPAPPYCESKRGE</sequence>
<proteinExistence type="predicted"/>
<dbReference type="InterPro" id="IPR035976">
    <property type="entry name" value="Sushi/SCR/CCP_sf"/>
</dbReference>
<gene>
    <name evidence="7" type="primary">Zp3r_0</name>
    <name evidence="7" type="ORF">ATRCLA_R00555</name>
</gene>
<comment type="caution">
    <text evidence="5">Lacks conserved residue(s) required for the propagation of feature annotation.</text>
</comment>
<evidence type="ECO:0000256" key="3">
    <source>
        <dbReference type="ARBA" id="ARBA00022737"/>
    </source>
</evidence>
<keyword evidence="8" id="KW-1185">Reference proteome</keyword>
<dbReference type="InterPro" id="IPR000436">
    <property type="entry name" value="Sushi_SCR_CCP_dom"/>
</dbReference>
<feature type="domain" description="Sushi" evidence="6">
    <location>
        <begin position="267"/>
        <end position="330"/>
    </location>
</feature>
<dbReference type="Proteomes" id="UP000658642">
    <property type="component" value="Unassembled WGS sequence"/>
</dbReference>
<evidence type="ECO:0000259" key="6">
    <source>
        <dbReference type="PROSITE" id="PS50923"/>
    </source>
</evidence>
<comment type="caution">
    <text evidence="7">The sequence shown here is derived from an EMBL/GenBank/DDBJ whole genome shotgun (WGS) entry which is preliminary data.</text>
</comment>
<dbReference type="PANTHER" id="PTHR45656">
    <property type="entry name" value="PROTEIN CBR-CLEC-78"/>
    <property type="match status" value="1"/>
</dbReference>
<accession>A0A852PEL6</accession>
<dbReference type="InterPro" id="IPR051277">
    <property type="entry name" value="SEZ6_CSMD_C4BPB_Regulators"/>
</dbReference>
<protein>
    <submittedName>
        <fullName evidence="7">ZP3R protein</fullName>
    </submittedName>
</protein>
<keyword evidence="1 5" id="KW-0768">Sushi</keyword>
<feature type="disulfide bond" evidence="5">
    <location>
        <begin position="237"/>
        <end position="264"/>
    </location>
</feature>
<feature type="domain" description="Sushi" evidence="6">
    <location>
        <begin position="83"/>
        <end position="142"/>
    </location>
</feature>
<name>A0A852PEL6_9PASS</name>
<evidence type="ECO:0000256" key="4">
    <source>
        <dbReference type="ARBA" id="ARBA00023157"/>
    </source>
</evidence>
<reference evidence="7" key="1">
    <citation type="submission" date="2020-02" db="EMBL/GenBank/DDBJ databases">
        <title>Bird 10,000 Genomes (B10K) Project - Family phase.</title>
        <authorList>
            <person name="Zhang G."/>
        </authorList>
    </citation>
    <scope>NUCLEOTIDE SEQUENCE</scope>
    <source>
        <strain evidence="7">B10K-DU-029-61</strain>
        <tissue evidence="7">Blood</tissue>
    </source>
</reference>
<dbReference type="EMBL" id="WBMZ01016695">
    <property type="protein sequence ID" value="NXY25904.1"/>
    <property type="molecule type" value="Genomic_DNA"/>
</dbReference>
<evidence type="ECO:0000256" key="2">
    <source>
        <dbReference type="ARBA" id="ARBA00022729"/>
    </source>
</evidence>
<keyword evidence="2" id="KW-0732">Signal</keyword>
<keyword evidence="4 5" id="KW-1015">Disulfide bond</keyword>
<feature type="domain" description="Sushi" evidence="6">
    <location>
        <begin position="207"/>
        <end position="266"/>
    </location>
</feature>
<dbReference type="SUPFAM" id="SSF57535">
    <property type="entry name" value="Complement control module/SCR domain"/>
    <property type="match status" value="6"/>
</dbReference>
<feature type="domain" description="Sushi" evidence="6">
    <location>
        <begin position="331"/>
        <end position="391"/>
    </location>
</feature>
<dbReference type="PANTHER" id="PTHR45656:SF4">
    <property type="entry name" value="PROTEIN CBR-CLEC-78"/>
    <property type="match status" value="1"/>
</dbReference>
<feature type="domain" description="Sushi" evidence="6">
    <location>
        <begin position="20"/>
        <end position="82"/>
    </location>
</feature>